<dbReference type="Pfam" id="PF02237">
    <property type="entry name" value="BPL_C"/>
    <property type="match status" value="1"/>
</dbReference>
<keyword evidence="3" id="KW-0067">ATP-binding</keyword>
<dbReference type="InterPro" id="IPR004408">
    <property type="entry name" value="Biotin_CoA_COase_ligase"/>
</dbReference>
<feature type="compositionally biased region" description="Basic and acidic residues" evidence="6">
    <location>
        <begin position="276"/>
        <end position="286"/>
    </location>
</feature>
<sequence length="286" mass="30144">MALGPDPSPYTDLLRPPLRAAALNRALVRPGELWSGIEVVPALASTNTELAARARAGAADGTVLVTEHQTAGRGRLDRTFHTPPRAALTFSVLVRPHVPAGRFGWLPLLMGVAAVHAVRRVAGIEAGLKWPNDVLVGERKLAGILSEAAFTGDGPAVVIGMGLNVGQNRDELPVPTATSLVLEGAAHTDRDPLLRAVLRNFAERYRTWQDGDGDAEATGLAAEYRACCTTLGRAVRVHLPGDRRADGTADDVDADGRLAVRSPSGERTALSAGDVVHVRPADPATR</sequence>
<keyword evidence="1 8" id="KW-0436">Ligase</keyword>
<dbReference type="InterPro" id="IPR003142">
    <property type="entry name" value="BPL_C"/>
</dbReference>
<evidence type="ECO:0000313" key="9">
    <source>
        <dbReference type="Proteomes" id="UP001596540"/>
    </source>
</evidence>
<protein>
    <recommendedName>
        <fullName evidence="5">biotin--[biotin carboxyl-carrier protein] ligase</fullName>
        <ecNumber evidence="5">6.3.4.15</ecNumber>
    </recommendedName>
</protein>
<dbReference type="NCBIfam" id="TIGR00121">
    <property type="entry name" value="birA_ligase"/>
    <property type="match status" value="1"/>
</dbReference>
<accession>A0ABW2KDY9</accession>
<evidence type="ECO:0000256" key="6">
    <source>
        <dbReference type="SAM" id="MobiDB-lite"/>
    </source>
</evidence>
<reference evidence="9" key="1">
    <citation type="journal article" date="2019" name="Int. J. Syst. Evol. Microbiol.">
        <title>The Global Catalogue of Microorganisms (GCM) 10K type strain sequencing project: providing services to taxonomists for standard genome sequencing and annotation.</title>
        <authorList>
            <consortium name="The Broad Institute Genomics Platform"/>
            <consortium name="The Broad Institute Genome Sequencing Center for Infectious Disease"/>
            <person name="Wu L."/>
            <person name="Ma J."/>
        </authorList>
    </citation>
    <scope>NUCLEOTIDE SEQUENCE [LARGE SCALE GENOMIC DNA]</scope>
    <source>
        <strain evidence="9">CGMCC 4.7382</strain>
    </source>
</reference>
<dbReference type="GO" id="GO:0004077">
    <property type="term" value="F:biotin--[biotin carboxyl-carrier protein] ligase activity"/>
    <property type="evidence" value="ECO:0007669"/>
    <property type="project" value="UniProtKB-EC"/>
</dbReference>
<evidence type="ECO:0000256" key="2">
    <source>
        <dbReference type="ARBA" id="ARBA00022741"/>
    </source>
</evidence>
<evidence type="ECO:0000256" key="1">
    <source>
        <dbReference type="ARBA" id="ARBA00022598"/>
    </source>
</evidence>
<dbReference type="Proteomes" id="UP001596540">
    <property type="component" value="Unassembled WGS sequence"/>
</dbReference>
<organism evidence="8 9">
    <name type="scientific">Marinactinospora rubrisoli</name>
    <dbReference type="NCBI Taxonomy" id="2715399"/>
    <lineage>
        <taxon>Bacteria</taxon>
        <taxon>Bacillati</taxon>
        <taxon>Actinomycetota</taxon>
        <taxon>Actinomycetes</taxon>
        <taxon>Streptosporangiales</taxon>
        <taxon>Nocardiopsidaceae</taxon>
        <taxon>Marinactinospora</taxon>
    </lineage>
</organism>
<comment type="caution">
    <text evidence="8">The sequence shown here is derived from an EMBL/GenBank/DDBJ whole genome shotgun (WGS) entry which is preliminary data.</text>
</comment>
<dbReference type="InterPro" id="IPR045864">
    <property type="entry name" value="aa-tRNA-synth_II/BPL/LPL"/>
</dbReference>
<name>A0ABW2KDY9_9ACTN</name>
<dbReference type="PROSITE" id="PS51733">
    <property type="entry name" value="BPL_LPL_CATALYTIC"/>
    <property type="match status" value="1"/>
</dbReference>
<dbReference type="InterPro" id="IPR008988">
    <property type="entry name" value="Transcriptional_repressor_C"/>
</dbReference>
<dbReference type="Pfam" id="PF03099">
    <property type="entry name" value="BPL_LplA_LipB"/>
    <property type="match status" value="1"/>
</dbReference>
<evidence type="ECO:0000256" key="4">
    <source>
        <dbReference type="ARBA" id="ARBA00023267"/>
    </source>
</evidence>
<keyword evidence="2" id="KW-0547">Nucleotide-binding</keyword>
<dbReference type="Gene3D" id="3.30.930.10">
    <property type="entry name" value="Bira Bifunctional Protein, Domain 2"/>
    <property type="match status" value="1"/>
</dbReference>
<keyword evidence="4" id="KW-0092">Biotin</keyword>
<dbReference type="RefSeq" id="WP_379869796.1">
    <property type="nucleotide sequence ID" value="NZ_JBHTBH010000003.1"/>
</dbReference>
<dbReference type="Gene3D" id="2.30.30.100">
    <property type="match status" value="1"/>
</dbReference>
<dbReference type="InterPro" id="IPR004143">
    <property type="entry name" value="BPL_LPL_catalytic"/>
</dbReference>
<keyword evidence="9" id="KW-1185">Reference proteome</keyword>
<dbReference type="EC" id="6.3.4.15" evidence="5"/>
<dbReference type="SUPFAM" id="SSF55681">
    <property type="entry name" value="Class II aaRS and biotin synthetases"/>
    <property type="match status" value="1"/>
</dbReference>
<evidence type="ECO:0000259" key="7">
    <source>
        <dbReference type="PROSITE" id="PS51733"/>
    </source>
</evidence>
<dbReference type="PANTHER" id="PTHR12835:SF5">
    <property type="entry name" value="BIOTIN--PROTEIN LIGASE"/>
    <property type="match status" value="1"/>
</dbReference>
<dbReference type="SUPFAM" id="SSF50037">
    <property type="entry name" value="C-terminal domain of transcriptional repressors"/>
    <property type="match status" value="1"/>
</dbReference>
<proteinExistence type="predicted"/>
<feature type="domain" description="BPL/LPL catalytic" evidence="7">
    <location>
        <begin position="22"/>
        <end position="209"/>
    </location>
</feature>
<evidence type="ECO:0000256" key="5">
    <source>
        <dbReference type="ARBA" id="ARBA00024227"/>
    </source>
</evidence>
<dbReference type="CDD" id="cd16442">
    <property type="entry name" value="BPL"/>
    <property type="match status" value="1"/>
</dbReference>
<evidence type="ECO:0000313" key="8">
    <source>
        <dbReference type="EMBL" id="MFC7327456.1"/>
    </source>
</evidence>
<gene>
    <name evidence="8" type="ORF">ACFQRF_06845</name>
</gene>
<dbReference type="PANTHER" id="PTHR12835">
    <property type="entry name" value="BIOTIN PROTEIN LIGASE"/>
    <property type="match status" value="1"/>
</dbReference>
<evidence type="ECO:0000256" key="3">
    <source>
        <dbReference type="ARBA" id="ARBA00022840"/>
    </source>
</evidence>
<dbReference type="EMBL" id="JBHTBH010000003">
    <property type="protein sequence ID" value="MFC7327456.1"/>
    <property type="molecule type" value="Genomic_DNA"/>
</dbReference>
<feature type="region of interest" description="Disordered" evidence="6">
    <location>
        <begin position="262"/>
        <end position="286"/>
    </location>
</feature>